<dbReference type="RefSeq" id="WP_166929593.1">
    <property type="nucleotide sequence ID" value="NZ_BAAADD010000004.1"/>
</dbReference>
<comment type="cofactor">
    <cofactor evidence="6">
        <name>Mg(2+)</name>
        <dbReference type="ChEBI" id="CHEBI:18420"/>
    </cofactor>
    <text evidence="6">Binds 1 Mg(2+) ion per monomer.</text>
</comment>
<gene>
    <name evidence="8" type="primary">rfbD_1</name>
    <name evidence="8" type="ORF">GCM10008942_17940</name>
</gene>
<dbReference type="EMBL" id="BAAADD010000004">
    <property type="protein sequence ID" value="GAA0569630.1"/>
    <property type="molecule type" value="Genomic_DNA"/>
</dbReference>
<dbReference type="PANTHER" id="PTHR10491:SF4">
    <property type="entry name" value="METHIONINE ADENOSYLTRANSFERASE 2 SUBUNIT BETA"/>
    <property type="match status" value="1"/>
</dbReference>
<evidence type="ECO:0000256" key="6">
    <source>
        <dbReference type="RuleBase" id="RU364082"/>
    </source>
</evidence>
<dbReference type="CDD" id="cd05254">
    <property type="entry name" value="dTDP_HR_like_SDR_e"/>
    <property type="match status" value="1"/>
</dbReference>
<dbReference type="Gene3D" id="3.90.25.10">
    <property type="entry name" value="UDP-galactose 4-epimerase, domain 1"/>
    <property type="match status" value="1"/>
</dbReference>
<evidence type="ECO:0000259" key="7">
    <source>
        <dbReference type="Pfam" id="PF04321"/>
    </source>
</evidence>
<dbReference type="Pfam" id="PF04321">
    <property type="entry name" value="RmlD_sub_bind"/>
    <property type="match status" value="1"/>
</dbReference>
<evidence type="ECO:0000313" key="8">
    <source>
        <dbReference type="EMBL" id="GAA0569630.1"/>
    </source>
</evidence>
<evidence type="ECO:0000256" key="3">
    <source>
        <dbReference type="ARBA" id="ARBA00012929"/>
    </source>
</evidence>
<protein>
    <recommendedName>
        <fullName evidence="4 6">dTDP-4-dehydrorhamnose reductase</fullName>
        <ecNumber evidence="3 6">1.1.1.133</ecNumber>
    </recommendedName>
</protein>
<dbReference type="Gene3D" id="3.40.50.720">
    <property type="entry name" value="NAD(P)-binding Rossmann-like Domain"/>
    <property type="match status" value="1"/>
</dbReference>
<evidence type="ECO:0000256" key="5">
    <source>
        <dbReference type="ARBA" id="ARBA00048200"/>
    </source>
</evidence>
<comment type="similarity">
    <text evidence="2 6">Belongs to the dTDP-4-dehydrorhamnose reductase family.</text>
</comment>
<keyword evidence="9" id="KW-1185">Reference proteome</keyword>
<sequence length="285" mass="30304">MKALIIGANGQLGRGLAAAVPEGAEAVAPPEAECNLTDPDQVQGWLDRVRPDVVFNAAAYTAVDAAEQDEAAAERVNAAAVGALAEAAVRVGACLVHVSTDFVFDGVLGRPYAPDDAPNPLSVYGRTKLAGERLALTHPRNLVVRTAWVYDETGRNFVRTMLRLMAERDRLAVVADQIGTPTYARDLAAALWALAGQGASGVFHFTNEGVASWYDFAVAIREEGLAAGALKKAAMVVPIGTKDYPTPARRPAFSVLDKSKSHAAIGVGRHWREALREMMGRLPHA</sequence>
<evidence type="ECO:0000313" key="9">
    <source>
        <dbReference type="Proteomes" id="UP001499951"/>
    </source>
</evidence>
<dbReference type="InterPro" id="IPR029903">
    <property type="entry name" value="RmlD-like-bd"/>
</dbReference>
<comment type="function">
    <text evidence="6">Catalyzes the reduction of dTDP-6-deoxy-L-lyxo-4-hexulose to yield dTDP-L-rhamnose.</text>
</comment>
<comment type="catalytic activity">
    <reaction evidence="5 6">
        <text>dTDP-beta-L-rhamnose + NADP(+) = dTDP-4-dehydro-beta-L-rhamnose + NADPH + H(+)</text>
        <dbReference type="Rhea" id="RHEA:21796"/>
        <dbReference type="ChEBI" id="CHEBI:15378"/>
        <dbReference type="ChEBI" id="CHEBI:57510"/>
        <dbReference type="ChEBI" id="CHEBI:57783"/>
        <dbReference type="ChEBI" id="CHEBI:58349"/>
        <dbReference type="ChEBI" id="CHEBI:62830"/>
        <dbReference type="EC" id="1.1.1.133"/>
    </reaction>
</comment>
<reference evidence="8 9" key="1">
    <citation type="journal article" date="2019" name="Int. J. Syst. Evol. Microbiol.">
        <title>The Global Catalogue of Microorganisms (GCM) 10K type strain sequencing project: providing services to taxonomists for standard genome sequencing and annotation.</title>
        <authorList>
            <consortium name="The Broad Institute Genomics Platform"/>
            <consortium name="The Broad Institute Genome Sequencing Center for Infectious Disease"/>
            <person name="Wu L."/>
            <person name="Ma J."/>
        </authorList>
    </citation>
    <scope>NUCLEOTIDE SEQUENCE [LARGE SCALE GENOMIC DNA]</scope>
    <source>
        <strain evidence="8 9">JCM 15089</strain>
    </source>
</reference>
<evidence type="ECO:0000256" key="1">
    <source>
        <dbReference type="ARBA" id="ARBA00004781"/>
    </source>
</evidence>
<dbReference type="Proteomes" id="UP001499951">
    <property type="component" value="Unassembled WGS sequence"/>
</dbReference>
<keyword evidence="6" id="KW-0560">Oxidoreductase</keyword>
<evidence type="ECO:0000256" key="4">
    <source>
        <dbReference type="ARBA" id="ARBA00017099"/>
    </source>
</evidence>
<comment type="pathway">
    <text evidence="1 6">Carbohydrate biosynthesis; dTDP-L-rhamnose biosynthesis.</text>
</comment>
<dbReference type="NCBIfam" id="TIGR01214">
    <property type="entry name" value="rmlD"/>
    <property type="match status" value="1"/>
</dbReference>
<dbReference type="SUPFAM" id="SSF51735">
    <property type="entry name" value="NAD(P)-binding Rossmann-fold domains"/>
    <property type="match status" value="1"/>
</dbReference>
<dbReference type="PANTHER" id="PTHR10491">
    <property type="entry name" value="DTDP-4-DEHYDRORHAMNOSE REDUCTASE"/>
    <property type="match status" value="1"/>
</dbReference>
<dbReference type="EC" id="1.1.1.133" evidence="3 6"/>
<evidence type="ECO:0000256" key="2">
    <source>
        <dbReference type="ARBA" id="ARBA00010944"/>
    </source>
</evidence>
<keyword evidence="6" id="KW-0521">NADP</keyword>
<accession>A0ABN1ENS9</accession>
<comment type="caution">
    <text evidence="8">The sequence shown here is derived from an EMBL/GenBank/DDBJ whole genome shotgun (WGS) entry which is preliminary data.</text>
</comment>
<name>A0ABN1ENS9_9PROT</name>
<proteinExistence type="inferred from homology"/>
<dbReference type="InterPro" id="IPR005913">
    <property type="entry name" value="dTDP_dehydrorham_reduct"/>
</dbReference>
<organism evidence="8 9">
    <name type="scientific">Rhizomicrobium electricum</name>
    <dbReference type="NCBI Taxonomy" id="480070"/>
    <lineage>
        <taxon>Bacteria</taxon>
        <taxon>Pseudomonadati</taxon>
        <taxon>Pseudomonadota</taxon>
        <taxon>Alphaproteobacteria</taxon>
        <taxon>Micropepsales</taxon>
        <taxon>Micropepsaceae</taxon>
        <taxon>Rhizomicrobium</taxon>
    </lineage>
</organism>
<dbReference type="InterPro" id="IPR036291">
    <property type="entry name" value="NAD(P)-bd_dom_sf"/>
</dbReference>
<feature type="domain" description="RmlD-like substrate binding" evidence="7">
    <location>
        <begin position="1"/>
        <end position="281"/>
    </location>
</feature>